<dbReference type="EMBL" id="CAJOBD010045472">
    <property type="protein sequence ID" value="CAF4334270.1"/>
    <property type="molecule type" value="Genomic_DNA"/>
</dbReference>
<dbReference type="Proteomes" id="UP000663836">
    <property type="component" value="Unassembled WGS sequence"/>
</dbReference>
<evidence type="ECO:0000313" key="2">
    <source>
        <dbReference type="Proteomes" id="UP000663836"/>
    </source>
</evidence>
<evidence type="ECO:0000313" key="1">
    <source>
        <dbReference type="EMBL" id="CAF4334270.1"/>
    </source>
</evidence>
<proteinExistence type="predicted"/>
<name>A0A820JWY5_9BILA</name>
<organism evidence="1 2">
    <name type="scientific">Rotaria sordida</name>
    <dbReference type="NCBI Taxonomy" id="392033"/>
    <lineage>
        <taxon>Eukaryota</taxon>
        <taxon>Metazoa</taxon>
        <taxon>Spiralia</taxon>
        <taxon>Gnathifera</taxon>
        <taxon>Rotifera</taxon>
        <taxon>Eurotatoria</taxon>
        <taxon>Bdelloidea</taxon>
        <taxon>Philodinida</taxon>
        <taxon>Philodinidae</taxon>
        <taxon>Rotaria</taxon>
    </lineage>
</organism>
<dbReference type="AlphaFoldDB" id="A0A820JWY5"/>
<protein>
    <submittedName>
        <fullName evidence="1">Uncharacterized protein</fullName>
    </submittedName>
</protein>
<accession>A0A820JWY5</accession>
<comment type="caution">
    <text evidence="1">The sequence shown here is derived from an EMBL/GenBank/DDBJ whole genome shotgun (WGS) entry which is preliminary data.</text>
</comment>
<reference evidence="1" key="1">
    <citation type="submission" date="2021-02" db="EMBL/GenBank/DDBJ databases">
        <authorList>
            <person name="Nowell W R."/>
        </authorList>
    </citation>
    <scope>NUCLEOTIDE SEQUENCE</scope>
</reference>
<gene>
    <name evidence="1" type="ORF">JBS370_LOCUS41412</name>
</gene>
<feature type="non-terminal residue" evidence="1">
    <location>
        <position position="1"/>
    </location>
</feature>
<sequence>KPKRLALVFHALQEIVFTRTYDRLCFIIDTYRETFTKQKIDHDTNDIVYNRNYKTLCDSNPYPFLTILLHLDGINLGKSNTQCLWILNGSVVELPPAIRTR</sequence>